<feature type="region of interest" description="Disordered" evidence="1">
    <location>
        <begin position="16"/>
        <end position="37"/>
    </location>
</feature>
<keyword evidence="4" id="KW-1185">Reference proteome</keyword>
<feature type="compositionally biased region" description="Acidic residues" evidence="1">
    <location>
        <begin position="20"/>
        <end position="37"/>
    </location>
</feature>
<proteinExistence type="predicted"/>
<protein>
    <recommendedName>
        <fullName evidence="2">Reverse transcriptase Ty1/copia-type domain-containing protein</fullName>
    </recommendedName>
</protein>
<dbReference type="AlphaFoldDB" id="A0AAV1K9Z3"/>
<evidence type="ECO:0000313" key="4">
    <source>
        <dbReference type="Proteomes" id="UP001314205"/>
    </source>
</evidence>
<evidence type="ECO:0000256" key="1">
    <source>
        <dbReference type="SAM" id="MobiDB-lite"/>
    </source>
</evidence>
<evidence type="ECO:0000313" key="3">
    <source>
        <dbReference type="EMBL" id="CAK1579911.1"/>
    </source>
</evidence>
<dbReference type="EMBL" id="CAVLGL010000013">
    <property type="protein sequence ID" value="CAK1579911.1"/>
    <property type="molecule type" value="Genomic_DNA"/>
</dbReference>
<evidence type="ECO:0000259" key="2">
    <source>
        <dbReference type="Pfam" id="PF07727"/>
    </source>
</evidence>
<reference evidence="3 4" key="1">
    <citation type="submission" date="2023-11" db="EMBL/GenBank/DDBJ databases">
        <authorList>
            <person name="Hedman E."/>
            <person name="Englund M."/>
            <person name="Stromberg M."/>
            <person name="Nyberg Akerstrom W."/>
            <person name="Nylinder S."/>
            <person name="Jareborg N."/>
            <person name="Kallberg Y."/>
            <person name="Kronander E."/>
        </authorList>
    </citation>
    <scope>NUCLEOTIDE SEQUENCE [LARGE SCALE GENOMIC DNA]</scope>
</reference>
<gene>
    <name evidence="3" type="ORF">PARMNEM_LOCUS1786</name>
</gene>
<organism evidence="3 4">
    <name type="scientific">Parnassius mnemosyne</name>
    <name type="common">clouded apollo</name>
    <dbReference type="NCBI Taxonomy" id="213953"/>
    <lineage>
        <taxon>Eukaryota</taxon>
        <taxon>Metazoa</taxon>
        <taxon>Ecdysozoa</taxon>
        <taxon>Arthropoda</taxon>
        <taxon>Hexapoda</taxon>
        <taxon>Insecta</taxon>
        <taxon>Pterygota</taxon>
        <taxon>Neoptera</taxon>
        <taxon>Endopterygota</taxon>
        <taxon>Lepidoptera</taxon>
        <taxon>Glossata</taxon>
        <taxon>Ditrysia</taxon>
        <taxon>Papilionoidea</taxon>
        <taxon>Papilionidae</taxon>
        <taxon>Parnassiinae</taxon>
        <taxon>Parnassini</taxon>
        <taxon>Parnassius</taxon>
        <taxon>Driopa</taxon>
    </lineage>
</organism>
<dbReference type="SUPFAM" id="SSF56672">
    <property type="entry name" value="DNA/RNA polymerases"/>
    <property type="match status" value="1"/>
</dbReference>
<feature type="domain" description="Reverse transcriptase Ty1/copia-type" evidence="2">
    <location>
        <begin position="39"/>
        <end position="168"/>
    </location>
</feature>
<dbReference type="InterPro" id="IPR043502">
    <property type="entry name" value="DNA/RNA_pol_sf"/>
</dbReference>
<dbReference type="Proteomes" id="UP001314205">
    <property type="component" value="Unassembled WGS sequence"/>
</dbReference>
<dbReference type="Pfam" id="PF07727">
    <property type="entry name" value="RVT_2"/>
    <property type="match status" value="1"/>
</dbReference>
<dbReference type="GO" id="GO:0071897">
    <property type="term" value="P:DNA biosynthetic process"/>
    <property type="evidence" value="ECO:0007669"/>
    <property type="project" value="UniProtKB-ARBA"/>
</dbReference>
<name>A0AAV1K9Z3_9NEOP</name>
<comment type="caution">
    <text evidence="3">The sequence shown here is derived from an EMBL/GenBank/DDBJ whole genome shotgun (WGS) entry which is preliminary data.</text>
</comment>
<accession>A0AAV1K9Z3</accession>
<dbReference type="InterPro" id="IPR013103">
    <property type="entry name" value="RVT_2"/>
</dbReference>
<sequence>MEEMVLLDMLSENKVVEQHEESEEEFHDTNTDEDQGEEQDTFRIFVSVATKLTLNISQMDVCGAFLNAKLDEELYLSLPEETEVKFVKLNKSIYGLKRSPKYWNETFNNVMLSMDYKQFDKGYCLYSKCEGKNKTSLLLYVDDILYFGNNKLEQSKLRNTLCQTFKVNQDLDSGVTNFTKGLHKKHFVRI</sequence>